<gene>
    <name evidence="1" type="ORF">ACFQY0_18405</name>
</gene>
<reference evidence="2" key="1">
    <citation type="journal article" date="2019" name="Int. J. Syst. Evol. Microbiol.">
        <title>The Global Catalogue of Microorganisms (GCM) 10K type strain sequencing project: providing services to taxonomists for standard genome sequencing and annotation.</title>
        <authorList>
            <consortium name="The Broad Institute Genomics Platform"/>
            <consortium name="The Broad Institute Genome Sequencing Center for Infectious Disease"/>
            <person name="Wu L."/>
            <person name="Ma J."/>
        </authorList>
    </citation>
    <scope>NUCLEOTIDE SEQUENCE [LARGE SCALE GENOMIC DNA]</scope>
    <source>
        <strain evidence="2">CGMCC 4.1467</strain>
    </source>
</reference>
<protein>
    <submittedName>
        <fullName evidence="1">Precorrin-3B methylase</fullName>
    </submittedName>
</protein>
<keyword evidence="1" id="KW-0808">Transferase</keyword>
<accession>A0ABW2L9S5</accession>
<dbReference type="EMBL" id="JBHTBS010000013">
    <property type="protein sequence ID" value="MFC7339172.1"/>
    <property type="molecule type" value="Genomic_DNA"/>
</dbReference>
<proteinExistence type="predicted"/>
<dbReference type="Proteomes" id="UP001596472">
    <property type="component" value="Unassembled WGS sequence"/>
</dbReference>
<dbReference type="GO" id="GO:0032259">
    <property type="term" value="P:methylation"/>
    <property type="evidence" value="ECO:0007669"/>
    <property type="project" value="UniProtKB-KW"/>
</dbReference>
<dbReference type="RefSeq" id="WP_379715473.1">
    <property type="nucleotide sequence ID" value="NZ_JBHTBS010000013.1"/>
</dbReference>
<evidence type="ECO:0000313" key="2">
    <source>
        <dbReference type="Proteomes" id="UP001596472"/>
    </source>
</evidence>
<evidence type="ECO:0000313" key="1">
    <source>
        <dbReference type="EMBL" id="MFC7339172.1"/>
    </source>
</evidence>
<name>A0ABW2L9S5_9BACT</name>
<keyword evidence="2" id="KW-1185">Reference proteome</keyword>
<keyword evidence="1" id="KW-0489">Methyltransferase</keyword>
<dbReference type="GO" id="GO:0008168">
    <property type="term" value="F:methyltransferase activity"/>
    <property type="evidence" value="ECO:0007669"/>
    <property type="project" value="UniProtKB-KW"/>
</dbReference>
<organism evidence="1 2">
    <name type="scientific">Haloferula chungangensis</name>
    <dbReference type="NCBI Taxonomy" id="1048331"/>
    <lineage>
        <taxon>Bacteria</taxon>
        <taxon>Pseudomonadati</taxon>
        <taxon>Verrucomicrobiota</taxon>
        <taxon>Verrucomicrobiia</taxon>
        <taxon>Verrucomicrobiales</taxon>
        <taxon>Verrucomicrobiaceae</taxon>
        <taxon>Haloferula</taxon>
    </lineage>
</organism>
<comment type="caution">
    <text evidence="1">The sequence shown here is derived from an EMBL/GenBank/DDBJ whole genome shotgun (WGS) entry which is preliminary data.</text>
</comment>
<sequence length="88" mass="10435">MATKKHKKRLLVGGNRIKEVNRLIRLARTKWNAHENAACRRERERAMALYETLEPDERQQVPQVLRVWLRYRSEKYFGEGRKGNGANS</sequence>